<dbReference type="Pfam" id="PF04117">
    <property type="entry name" value="Mpv17_PMP22"/>
    <property type="match status" value="1"/>
</dbReference>
<comment type="caution">
    <text evidence="6">Lacks conserved residue(s) required for the propagation of feature annotation.</text>
</comment>
<dbReference type="STRING" id="7370.A0A1I8N8V2"/>
<evidence type="ECO:0000313" key="7">
    <source>
        <dbReference type="EnsemblMetazoa" id="MDOA012766-PB"/>
    </source>
</evidence>
<evidence type="ECO:0000256" key="4">
    <source>
        <dbReference type="ARBA" id="ARBA00022989"/>
    </source>
</evidence>
<evidence type="ECO:0000256" key="2">
    <source>
        <dbReference type="ARBA" id="ARBA00006824"/>
    </source>
</evidence>
<dbReference type="PANTHER" id="PTHR11266">
    <property type="entry name" value="PEROXISOMAL MEMBRANE PROTEIN 2, PXMP2 MPV17"/>
    <property type="match status" value="1"/>
</dbReference>
<proteinExistence type="inferred from homology"/>
<dbReference type="EnsemblMetazoa" id="MDOA012766-RB">
    <property type="protein sequence ID" value="MDOA012766-PB"/>
    <property type="gene ID" value="MDOA012766"/>
</dbReference>
<evidence type="ECO:0000256" key="1">
    <source>
        <dbReference type="ARBA" id="ARBA00004141"/>
    </source>
</evidence>
<sequence length="216" mass="25256">MFTRVSICRIQTRWYYHFTNTLPGSNSTCTKWPLILNNINNGNLLVQPLRLKVSNSGGGRDGAHGKIRKLWNSIFGKYLLLTNIVGSGILMVVGDVAAQQIEYRRKKDNSVHRFDLQRIGRMFIVGALQGPLHHYVYNWMDKVMPVANLRNVRKTLAETNDELRDKFVFIYCMDWLLWPGAQYVNFRYLDTKYRVTFVNVCTALYNIFMSYVKHDY</sequence>
<dbReference type="GO" id="GO:0016020">
    <property type="term" value="C:membrane"/>
    <property type="evidence" value="ECO:0007669"/>
    <property type="project" value="UniProtKB-SubCell"/>
</dbReference>
<evidence type="ECO:0000256" key="5">
    <source>
        <dbReference type="ARBA" id="ARBA00023136"/>
    </source>
</evidence>
<dbReference type="GO" id="GO:0005739">
    <property type="term" value="C:mitochondrion"/>
    <property type="evidence" value="ECO:0007669"/>
    <property type="project" value="TreeGrafter"/>
</dbReference>
<reference evidence="7" key="1">
    <citation type="submission" date="2020-05" db="UniProtKB">
        <authorList>
            <consortium name="EnsemblMetazoa"/>
        </authorList>
    </citation>
    <scope>IDENTIFICATION</scope>
    <source>
        <strain evidence="7">Aabys</strain>
    </source>
</reference>
<dbReference type="PANTHER" id="PTHR11266:SF81">
    <property type="entry name" value="GH12661P-RELATED"/>
    <property type="match status" value="1"/>
</dbReference>
<dbReference type="OrthoDB" id="10267969at2759"/>
<keyword evidence="5 6" id="KW-0472">Membrane</keyword>
<name>A0A1I8N8V2_MUSDO</name>
<dbReference type="AlphaFoldDB" id="A0A1I8N8V2"/>
<protein>
    <recommendedName>
        <fullName evidence="8">Mpv17-like protein 2</fullName>
    </recommendedName>
</protein>
<keyword evidence="3 6" id="KW-0812">Transmembrane</keyword>
<evidence type="ECO:0000256" key="3">
    <source>
        <dbReference type="ARBA" id="ARBA00022692"/>
    </source>
</evidence>
<keyword evidence="4 6" id="KW-1133">Transmembrane helix</keyword>
<gene>
    <name evidence="7" type="primary">101898990</name>
</gene>
<dbReference type="InterPro" id="IPR007248">
    <property type="entry name" value="Mpv17_PMP22"/>
</dbReference>
<evidence type="ECO:0008006" key="8">
    <source>
        <dbReference type="Google" id="ProtNLM"/>
    </source>
</evidence>
<comment type="similarity">
    <text evidence="2 6">Belongs to the peroxisomal membrane protein PXMP2/4 family.</text>
</comment>
<organism evidence="7">
    <name type="scientific">Musca domestica</name>
    <name type="common">House fly</name>
    <dbReference type="NCBI Taxonomy" id="7370"/>
    <lineage>
        <taxon>Eukaryota</taxon>
        <taxon>Metazoa</taxon>
        <taxon>Ecdysozoa</taxon>
        <taxon>Arthropoda</taxon>
        <taxon>Hexapoda</taxon>
        <taxon>Insecta</taxon>
        <taxon>Pterygota</taxon>
        <taxon>Neoptera</taxon>
        <taxon>Endopterygota</taxon>
        <taxon>Diptera</taxon>
        <taxon>Brachycera</taxon>
        <taxon>Muscomorpha</taxon>
        <taxon>Muscoidea</taxon>
        <taxon>Muscidae</taxon>
        <taxon>Musca</taxon>
    </lineage>
</organism>
<dbReference type="VEuPathDB" id="VectorBase:MDOA012766"/>
<evidence type="ECO:0000256" key="6">
    <source>
        <dbReference type="RuleBase" id="RU363053"/>
    </source>
</evidence>
<dbReference type="VEuPathDB" id="VectorBase:MDOMA2_008580"/>
<accession>A0A1I8N8V2</accession>
<comment type="subcellular location">
    <subcellularLocation>
        <location evidence="1">Membrane</location>
        <topology evidence="1">Multi-pass membrane protein</topology>
    </subcellularLocation>
</comment>
<dbReference type="GO" id="GO:0061668">
    <property type="term" value="P:mitochondrial ribosome assembly"/>
    <property type="evidence" value="ECO:0007669"/>
    <property type="project" value="TreeGrafter"/>
</dbReference>
<feature type="transmembrane region" description="Helical" evidence="6">
    <location>
        <begin position="193"/>
        <end position="212"/>
    </location>
</feature>